<dbReference type="STRING" id="1193181.BN10_300076"/>
<dbReference type="GO" id="GO:0016491">
    <property type="term" value="F:oxidoreductase activity"/>
    <property type="evidence" value="ECO:0007669"/>
    <property type="project" value="InterPro"/>
</dbReference>
<dbReference type="InterPro" id="IPR050553">
    <property type="entry name" value="Thioredoxin_ResA/DsbE_sf"/>
</dbReference>
<evidence type="ECO:0000313" key="3">
    <source>
        <dbReference type="Proteomes" id="UP000013167"/>
    </source>
</evidence>
<dbReference type="AlphaFoldDB" id="N0E222"/>
<gene>
    <name evidence="2" type="ORF">BN10_300076</name>
</gene>
<name>N0E222_9MICO</name>
<dbReference type="InterPro" id="IPR036249">
    <property type="entry name" value="Thioredoxin-like_sf"/>
</dbReference>
<evidence type="ECO:0000259" key="1">
    <source>
        <dbReference type="Pfam" id="PF00578"/>
    </source>
</evidence>
<protein>
    <recommendedName>
        <fullName evidence="1">Alkyl hydroperoxide reductase subunit C/ Thiol specific antioxidant domain-containing protein</fullName>
    </recommendedName>
</protein>
<dbReference type="EMBL" id="CAIZ01000098">
    <property type="protein sequence ID" value="CCH69735.1"/>
    <property type="molecule type" value="Genomic_DNA"/>
</dbReference>
<proteinExistence type="predicted"/>
<organism evidence="2 3">
    <name type="scientific">Phycicoccus elongatus Lp2</name>
    <dbReference type="NCBI Taxonomy" id="1193181"/>
    <lineage>
        <taxon>Bacteria</taxon>
        <taxon>Bacillati</taxon>
        <taxon>Actinomycetota</taxon>
        <taxon>Actinomycetes</taxon>
        <taxon>Micrococcales</taxon>
        <taxon>Intrasporangiaceae</taxon>
        <taxon>Phycicoccus</taxon>
    </lineage>
</organism>
<dbReference type="Gene3D" id="3.40.30.10">
    <property type="entry name" value="Glutaredoxin"/>
    <property type="match status" value="1"/>
</dbReference>
<dbReference type="Pfam" id="PF00578">
    <property type="entry name" value="AhpC-TSA"/>
    <property type="match status" value="1"/>
</dbReference>
<accession>N0E222</accession>
<dbReference type="eggNOG" id="COG0526">
    <property type="taxonomic scope" value="Bacteria"/>
</dbReference>
<dbReference type="PANTHER" id="PTHR42852">
    <property type="entry name" value="THIOL:DISULFIDE INTERCHANGE PROTEIN DSBE"/>
    <property type="match status" value="1"/>
</dbReference>
<evidence type="ECO:0000313" key="2">
    <source>
        <dbReference type="EMBL" id="CCH69735.1"/>
    </source>
</evidence>
<sequence length="185" mass="19706">MGGPLAALRGYRGNMHRLPVMGPAPEWDVSQWLGPEPPARTLGGLRGKVVVIEAFQMLCPGCVSHGIPLAKRVHASVGDEVVVIGLHSVFEHHEAMTPVSLAAFLHEYRVTFPVAVDRPEGTGMPATMRTYGLQGTPSLLVIDKSGMLRANAFGAVDEVALGVQLGLLLAEPDPRGQEPESRSSD</sequence>
<feature type="domain" description="Alkyl hydroperoxide reductase subunit C/ Thiol specific antioxidant" evidence="1">
    <location>
        <begin position="41"/>
        <end position="150"/>
    </location>
</feature>
<reference evidence="2 3" key="1">
    <citation type="journal article" date="2013" name="ISME J.">
        <title>A metabolic model for members of the genus Tetrasphaera involved in enhanced biological phosphorus removal.</title>
        <authorList>
            <person name="Kristiansen R."/>
            <person name="Nguyen H.T.T."/>
            <person name="Saunders A.M."/>
            <person name="Nielsen J.L."/>
            <person name="Wimmer R."/>
            <person name="Le V.Q."/>
            <person name="McIlroy S.J."/>
            <person name="Petrovski S."/>
            <person name="Seviour R.J."/>
            <person name="Calteau A."/>
            <person name="Nielsen K.L."/>
            <person name="Nielsen P.H."/>
        </authorList>
    </citation>
    <scope>NUCLEOTIDE SEQUENCE [LARGE SCALE GENOMIC DNA]</scope>
    <source>
        <strain evidence="2 3">Lp2</strain>
    </source>
</reference>
<dbReference type="PANTHER" id="PTHR42852:SF13">
    <property type="entry name" value="PROTEIN DIPZ"/>
    <property type="match status" value="1"/>
</dbReference>
<dbReference type="Proteomes" id="UP000013167">
    <property type="component" value="Unassembled WGS sequence"/>
</dbReference>
<dbReference type="GO" id="GO:0016209">
    <property type="term" value="F:antioxidant activity"/>
    <property type="evidence" value="ECO:0007669"/>
    <property type="project" value="InterPro"/>
</dbReference>
<dbReference type="HOGENOM" id="CLU_127635_0_0_11"/>
<dbReference type="SUPFAM" id="SSF52833">
    <property type="entry name" value="Thioredoxin-like"/>
    <property type="match status" value="1"/>
</dbReference>
<dbReference type="InterPro" id="IPR000866">
    <property type="entry name" value="AhpC/TSA"/>
</dbReference>
<keyword evidence="3" id="KW-1185">Reference proteome</keyword>
<comment type="caution">
    <text evidence="2">The sequence shown here is derived from an EMBL/GenBank/DDBJ whole genome shotgun (WGS) entry which is preliminary data.</text>
</comment>